<protein>
    <submittedName>
        <fullName evidence="1">Uncharacterized protein</fullName>
    </submittedName>
</protein>
<dbReference type="Proteomes" id="UP000785679">
    <property type="component" value="Unassembled WGS sequence"/>
</dbReference>
<organism evidence="1 2">
    <name type="scientific">Halteria grandinella</name>
    <dbReference type="NCBI Taxonomy" id="5974"/>
    <lineage>
        <taxon>Eukaryota</taxon>
        <taxon>Sar</taxon>
        <taxon>Alveolata</taxon>
        <taxon>Ciliophora</taxon>
        <taxon>Intramacronucleata</taxon>
        <taxon>Spirotrichea</taxon>
        <taxon>Stichotrichia</taxon>
        <taxon>Sporadotrichida</taxon>
        <taxon>Halteriidae</taxon>
        <taxon>Halteria</taxon>
    </lineage>
</organism>
<evidence type="ECO:0000313" key="2">
    <source>
        <dbReference type="Proteomes" id="UP000785679"/>
    </source>
</evidence>
<evidence type="ECO:0000313" key="1">
    <source>
        <dbReference type="EMBL" id="TNV79941.1"/>
    </source>
</evidence>
<comment type="caution">
    <text evidence="1">The sequence shown here is derived from an EMBL/GenBank/DDBJ whole genome shotgun (WGS) entry which is preliminary data.</text>
</comment>
<gene>
    <name evidence="1" type="ORF">FGO68_gene2058</name>
</gene>
<accession>A0A8J8T394</accession>
<name>A0A8J8T394_HALGN</name>
<reference evidence="1" key="1">
    <citation type="submission" date="2019-06" db="EMBL/GenBank/DDBJ databases">
        <authorList>
            <person name="Zheng W."/>
        </authorList>
    </citation>
    <scope>NUCLEOTIDE SEQUENCE</scope>
    <source>
        <strain evidence="1">QDHG01</strain>
    </source>
</reference>
<sequence>MCFSCFSVVNQRVFSMMAEIIQPMSSLRKFRSILFSSRLLPLIKYLISIGYKLVVRIQSMYSQATLSAQ</sequence>
<dbReference type="EMBL" id="RRYP01008205">
    <property type="protein sequence ID" value="TNV79941.1"/>
    <property type="molecule type" value="Genomic_DNA"/>
</dbReference>
<keyword evidence="2" id="KW-1185">Reference proteome</keyword>
<proteinExistence type="predicted"/>
<dbReference type="AlphaFoldDB" id="A0A8J8T394"/>